<dbReference type="PANTHER" id="PTHR38593:SF1">
    <property type="entry name" value="BLR2558 PROTEIN"/>
    <property type="match status" value="1"/>
</dbReference>
<dbReference type="InterPro" id="IPR025419">
    <property type="entry name" value="DUF4142"/>
</dbReference>
<feature type="chain" id="PRO_5028799870" evidence="1">
    <location>
        <begin position="24"/>
        <end position="160"/>
    </location>
</feature>
<keyword evidence="1" id="KW-0732">Signal</keyword>
<dbReference type="RefSeq" id="WP_176570251.1">
    <property type="nucleotide sequence ID" value="NZ_CP056030.1"/>
</dbReference>
<name>A0A7D5H4P8_9PSED</name>
<evidence type="ECO:0000313" key="3">
    <source>
        <dbReference type="EMBL" id="QKZ03929.1"/>
    </source>
</evidence>
<feature type="domain" description="DUF4142" evidence="2">
    <location>
        <begin position="26"/>
        <end position="154"/>
    </location>
</feature>
<gene>
    <name evidence="3" type="ORF">HWQ56_09085</name>
</gene>
<evidence type="ECO:0000259" key="2">
    <source>
        <dbReference type="Pfam" id="PF13628"/>
    </source>
</evidence>
<keyword evidence="4" id="KW-1185">Reference proteome</keyword>
<dbReference type="PANTHER" id="PTHR38593">
    <property type="entry name" value="BLR2558 PROTEIN"/>
    <property type="match status" value="1"/>
</dbReference>
<dbReference type="EMBL" id="CP056030">
    <property type="protein sequence ID" value="QKZ03929.1"/>
    <property type="molecule type" value="Genomic_DNA"/>
</dbReference>
<dbReference type="AlphaFoldDB" id="A0A7D5H4P8"/>
<organism evidence="3 4">
    <name type="scientific">Pseudomonas eucalypticola</name>
    <dbReference type="NCBI Taxonomy" id="2599595"/>
    <lineage>
        <taxon>Bacteria</taxon>
        <taxon>Pseudomonadati</taxon>
        <taxon>Pseudomonadota</taxon>
        <taxon>Gammaproteobacteria</taxon>
        <taxon>Pseudomonadales</taxon>
        <taxon>Pseudomonadaceae</taxon>
        <taxon>Pseudomonas</taxon>
    </lineage>
</organism>
<dbReference type="KEGG" id="pez:HWQ56_09085"/>
<sequence>MNHRTPLKIGLALLLAGTGTAFAAPNTFVTNALNAGAAEILLVQQAGDKFKQADMQTYVGVMVKDHTIFNEQLTELAKKHDIDVPVPPTRVIPSPAVAGKSPEASFAIGQVKVTQHLLDLYTAEANSNDDPDLKAFATAQLKDVQRHEKMATRLQKTYKK</sequence>
<evidence type="ECO:0000313" key="4">
    <source>
        <dbReference type="Proteomes" id="UP000509568"/>
    </source>
</evidence>
<dbReference type="Pfam" id="PF13628">
    <property type="entry name" value="DUF4142"/>
    <property type="match status" value="1"/>
</dbReference>
<accession>A0A7D5H4P8</accession>
<evidence type="ECO:0000256" key="1">
    <source>
        <dbReference type="SAM" id="SignalP"/>
    </source>
</evidence>
<reference evidence="3 4" key="1">
    <citation type="submission" date="2020-06" db="EMBL/GenBank/DDBJ databases">
        <title>Pseudomonas eucalypticola sp. nov., an endophyte of Eucalyptus dunnii leaves with biocontrol ability of eucalyptus leaf blight.</title>
        <authorList>
            <person name="Liu Y."/>
            <person name="Song Z."/>
            <person name="Zeng H."/>
            <person name="Lu M."/>
            <person name="Wang X."/>
            <person name="Lian X."/>
            <person name="Zhang Q."/>
        </authorList>
    </citation>
    <scope>NUCLEOTIDE SEQUENCE [LARGE SCALE GENOMIC DNA]</scope>
    <source>
        <strain evidence="3 4">NP-1</strain>
    </source>
</reference>
<feature type="signal peptide" evidence="1">
    <location>
        <begin position="1"/>
        <end position="23"/>
    </location>
</feature>
<proteinExistence type="predicted"/>
<dbReference type="Proteomes" id="UP000509568">
    <property type="component" value="Chromosome"/>
</dbReference>
<protein>
    <submittedName>
        <fullName evidence="3">DUF4142 domain-containing protein</fullName>
    </submittedName>
</protein>